<name>A0A6M3LYC9_9ZZZZ</name>
<sequence length="436" mass="51631">MEEQIDYKRRFNVSGWRGSIIKMLSGADVAQLQQFENEFVETLTRLQRVTQQRNVLRDEVGLYKSTIWSHLVIGDYNPEEISFDEYKKMLNYDAQVIAGWDLITMGVLMKGWRINHPDPKIATSITTMFQRLMQPSIRDAMKEMLKAIPYGFTTTEVVFEEWRGMWVPRYKNGLKTLDPEYIKFFSDPYGNLIKIEEQISGEIIPLPIFRTLVWTHDKEWGNFYGKSILRACYKNWFIKDAMLKFANIAYEQFGSPMLMGFARNIAEKDQMLEQLEHLFARSKAVLVKHDENDPTDVKVIESKRSEMPFDRYIQYQDEMILRRMLIGQRIFEGGGGTYGPKIPFDIILMRFQDFRLELETVMNELLILITDLNWPVDIYPRFEFEPLTTMDEAQLRQAIWDALDHEILDKDDEEDIRYIRDQLRLPQKPDKNESEE</sequence>
<reference evidence="1" key="1">
    <citation type="submission" date="2020-03" db="EMBL/GenBank/DDBJ databases">
        <title>The deep terrestrial virosphere.</title>
        <authorList>
            <person name="Holmfeldt K."/>
            <person name="Nilsson E."/>
            <person name="Simone D."/>
            <person name="Lopez-Fernandez M."/>
            <person name="Wu X."/>
            <person name="de Brujin I."/>
            <person name="Lundin D."/>
            <person name="Andersson A."/>
            <person name="Bertilsson S."/>
            <person name="Dopson M."/>
        </authorList>
    </citation>
    <scope>NUCLEOTIDE SEQUENCE</scope>
    <source>
        <strain evidence="1">MM171A00522</strain>
        <strain evidence="2">MM171B00386</strain>
    </source>
</reference>
<gene>
    <name evidence="1" type="ORF">MM171A00522_0011</name>
    <name evidence="2" type="ORF">MM171B00386_0015</name>
</gene>
<evidence type="ECO:0000313" key="2">
    <source>
        <dbReference type="EMBL" id="QJB04278.1"/>
    </source>
</evidence>
<dbReference type="EMBL" id="MT143878">
    <property type="protein sequence ID" value="QJB04278.1"/>
    <property type="molecule type" value="Genomic_DNA"/>
</dbReference>
<dbReference type="InterPro" id="IPR009279">
    <property type="entry name" value="Portal_Mu"/>
</dbReference>
<proteinExistence type="predicted"/>
<organism evidence="1">
    <name type="scientific">viral metagenome</name>
    <dbReference type="NCBI Taxonomy" id="1070528"/>
    <lineage>
        <taxon>unclassified sequences</taxon>
        <taxon>metagenomes</taxon>
        <taxon>organismal metagenomes</taxon>
    </lineage>
</organism>
<dbReference type="Pfam" id="PF06074">
    <property type="entry name" value="Portal_Mu"/>
    <property type="match status" value="1"/>
</dbReference>
<evidence type="ECO:0000313" key="1">
    <source>
        <dbReference type="EMBL" id="QJB00347.1"/>
    </source>
</evidence>
<dbReference type="AlphaFoldDB" id="A0A6M3LYC9"/>
<evidence type="ECO:0008006" key="3">
    <source>
        <dbReference type="Google" id="ProtNLM"/>
    </source>
</evidence>
<protein>
    <recommendedName>
        <fullName evidence="3">Portal protein</fullName>
    </recommendedName>
</protein>
<dbReference type="EMBL" id="MT143690">
    <property type="protein sequence ID" value="QJB00347.1"/>
    <property type="molecule type" value="Genomic_DNA"/>
</dbReference>
<accession>A0A6M3LYC9</accession>